<reference evidence="5 6" key="1">
    <citation type="submission" date="2019-07" db="EMBL/GenBank/DDBJ databases">
        <title>Genomes of Cafeteria roenbergensis.</title>
        <authorList>
            <person name="Fischer M.G."/>
            <person name="Hackl T."/>
            <person name="Roman M."/>
        </authorList>
    </citation>
    <scope>NUCLEOTIDE SEQUENCE [LARGE SCALE GENOMIC DNA]</scope>
    <source>
        <strain evidence="4 5">BVI</strain>
        <strain evidence="3 6">RCC970-E3</strain>
    </source>
</reference>
<accession>A0A5A8CXK1</accession>
<dbReference type="EMBL" id="VLTN01000001">
    <property type="protein sequence ID" value="KAA0157766.1"/>
    <property type="molecule type" value="Genomic_DNA"/>
</dbReference>
<evidence type="ECO:0000313" key="4">
    <source>
        <dbReference type="EMBL" id="KAA0157766.1"/>
    </source>
</evidence>
<feature type="region of interest" description="Disordered" evidence="1">
    <location>
        <begin position="212"/>
        <end position="237"/>
    </location>
</feature>
<evidence type="ECO:0000313" key="3">
    <source>
        <dbReference type="EMBL" id="KAA0149063.1"/>
    </source>
</evidence>
<proteinExistence type="predicted"/>
<evidence type="ECO:0000313" key="5">
    <source>
        <dbReference type="Proteomes" id="UP000323011"/>
    </source>
</evidence>
<dbReference type="CDD" id="cd23814">
    <property type="entry name" value="UEV_AKTIP"/>
    <property type="match status" value="1"/>
</dbReference>
<dbReference type="SUPFAM" id="SSF54495">
    <property type="entry name" value="UBC-like"/>
    <property type="match status" value="1"/>
</dbReference>
<feature type="region of interest" description="Disordered" evidence="1">
    <location>
        <begin position="1"/>
        <end position="22"/>
    </location>
</feature>
<feature type="compositionally biased region" description="Low complexity" evidence="1">
    <location>
        <begin position="1"/>
        <end position="15"/>
    </location>
</feature>
<protein>
    <recommendedName>
        <fullName evidence="2">UBC core domain-containing protein</fullName>
    </recommendedName>
</protein>
<dbReference type="Gene3D" id="3.10.110.10">
    <property type="entry name" value="Ubiquitin Conjugating Enzyme"/>
    <property type="match status" value="1"/>
</dbReference>
<evidence type="ECO:0000313" key="6">
    <source>
        <dbReference type="Proteomes" id="UP000324907"/>
    </source>
</evidence>
<evidence type="ECO:0000256" key="1">
    <source>
        <dbReference type="SAM" id="MobiDB-lite"/>
    </source>
</evidence>
<organism evidence="4 5">
    <name type="scientific">Cafeteria roenbergensis</name>
    <name type="common">Marine flagellate</name>
    <dbReference type="NCBI Taxonomy" id="33653"/>
    <lineage>
        <taxon>Eukaryota</taxon>
        <taxon>Sar</taxon>
        <taxon>Stramenopiles</taxon>
        <taxon>Bigyra</taxon>
        <taxon>Opalozoa</taxon>
        <taxon>Bicosoecida</taxon>
        <taxon>Cafeteriaceae</taxon>
        <taxon>Cafeteria</taxon>
    </lineage>
</organism>
<name>A0A5A8CXK1_CAFRO</name>
<dbReference type="Proteomes" id="UP000324907">
    <property type="component" value="Unassembled WGS sequence"/>
</dbReference>
<evidence type="ECO:0000259" key="2">
    <source>
        <dbReference type="PROSITE" id="PS50127"/>
    </source>
</evidence>
<comment type="caution">
    <text evidence="4">The sequence shown here is derived from an EMBL/GenBank/DDBJ whole genome shotgun (WGS) entry which is preliminary data.</text>
</comment>
<dbReference type="Proteomes" id="UP000323011">
    <property type="component" value="Unassembled WGS sequence"/>
</dbReference>
<gene>
    <name evidence="3" type="ORF">FNF28_07391</name>
    <name evidence="4" type="ORF">FNF29_00340</name>
</gene>
<keyword evidence="5" id="KW-1185">Reference proteome</keyword>
<sequence length="327" mass="34251">MADAPVPRTPVAARAKPADEPMSSAKKLLSSVRMKQMAGVNLPHLRTVTIPTRAVLAQYKEIQHSMPSGMFVIPDETRFRVWHGVLFVPPGVTFAHHVITFTLTIADNFPAEGAAPTIVFQQWPPHPLVQPGTGLFALEHFIPLWTVQMPLSLALKAVKRAFVPTGRDLERMCFSTSTLDPRTAEGMSKDLEGMLAMVEGLAKKSHENVLTEDDSATGAGGGARRARLAPGGFTFTRPKPGHDELMRFLAEKTRSASEICEFVRCFEAGEAGAAGPRTMAGAAASPAAARPARAAAAAAQAAATTPGSGPESAAAAGAAAGSAAATP</sequence>
<feature type="region of interest" description="Disordered" evidence="1">
    <location>
        <begin position="285"/>
        <end position="327"/>
    </location>
</feature>
<dbReference type="AlphaFoldDB" id="A0A5A8CXK1"/>
<feature type="compositionally biased region" description="Low complexity" evidence="1">
    <location>
        <begin position="285"/>
        <end position="303"/>
    </location>
</feature>
<dbReference type="PROSITE" id="PS50127">
    <property type="entry name" value="UBC_2"/>
    <property type="match status" value="1"/>
</dbReference>
<dbReference type="InterPro" id="IPR000608">
    <property type="entry name" value="UBC"/>
</dbReference>
<dbReference type="EMBL" id="VLTL01000251">
    <property type="protein sequence ID" value="KAA0149063.1"/>
    <property type="molecule type" value="Genomic_DNA"/>
</dbReference>
<dbReference type="InterPro" id="IPR016135">
    <property type="entry name" value="UBQ-conjugating_enzyme/RWD"/>
</dbReference>
<feature type="compositionally biased region" description="Low complexity" evidence="1">
    <location>
        <begin position="312"/>
        <end position="327"/>
    </location>
</feature>
<feature type="domain" description="UBC core" evidence="2">
    <location>
        <begin position="50"/>
        <end position="207"/>
    </location>
</feature>